<dbReference type="CDD" id="cd12913">
    <property type="entry name" value="PDC1_MCP_like"/>
    <property type="match status" value="1"/>
</dbReference>
<dbReference type="CDD" id="cd06225">
    <property type="entry name" value="HAMP"/>
    <property type="match status" value="1"/>
</dbReference>
<evidence type="ECO:0000256" key="1">
    <source>
        <dbReference type="ARBA" id="ARBA00000085"/>
    </source>
</evidence>
<dbReference type="SMART" id="SM00304">
    <property type="entry name" value="HAMP"/>
    <property type="match status" value="1"/>
</dbReference>
<gene>
    <name evidence="14" type="ORF">DXZ20_06320</name>
</gene>
<keyword evidence="8" id="KW-0418">Kinase</keyword>
<evidence type="ECO:0000256" key="8">
    <source>
        <dbReference type="ARBA" id="ARBA00022777"/>
    </source>
</evidence>
<accession>A0A6M0RGC4</accession>
<keyword evidence="12" id="KW-1133">Transmembrane helix</keyword>
<dbReference type="InterPro" id="IPR029151">
    <property type="entry name" value="Sensor-like_sf"/>
</dbReference>
<dbReference type="InterPro" id="IPR003660">
    <property type="entry name" value="HAMP_dom"/>
</dbReference>
<keyword evidence="9" id="KW-0067">ATP-binding</keyword>
<evidence type="ECO:0000256" key="11">
    <source>
        <dbReference type="ARBA" id="ARBA00023136"/>
    </source>
</evidence>
<feature type="domain" description="HAMP" evidence="13">
    <location>
        <begin position="410"/>
        <end position="465"/>
    </location>
</feature>
<evidence type="ECO:0000259" key="13">
    <source>
        <dbReference type="PROSITE" id="PS50885"/>
    </source>
</evidence>
<dbReference type="InterPro" id="IPR050398">
    <property type="entry name" value="HssS/ArlS-like"/>
</dbReference>
<dbReference type="EC" id="2.7.13.3" evidence="3"/>
<keyword evidence="6" id="KW-0808">Transferase</keyword>
<evidence type="ECO:0000256" key="2">
    <source>
        <dbReference type="ARBA" id="ARBA00004651"/>
    </source>
</evidence>
<organism evidence="14 15">
    <name type="scientific">Adonisia turfae CCMR0081</name>
    <dbReference type="NCBI Taxonomy" id="2292702"/>
    <lineage>
        <taxon>Bacteria</taxon>
        <taxon>Bacillati</taxon>
        <taxon>Cyanobacteriota</taxon>
        <taxon>Adonisia</taxon>
        <taxon>Adonisia turfae</taxon>
    </lineage>
</organism>
<keyword evidence="5" id="KW-0597">Phosphoprotein</keyword>
<reference evidence="14 15" key="1">
    <citation type="journal article" date="2020" name="Microb. Ecol.">
        <title>Ecogenomics of the Marine Benthic Filamentous Cyanobacterium Adonisia.</title>
        <authorList>
            <person name="Walter J.M."/>
            <person name="Coutinho F.H."/>
            <person name="Leomil L."/>
            <person name="Hargreaves P.I."/>
            <person name="Campeao M.E."/>
            <person name="Vieira V.V."/>
            <person name="Silva B.S."/>
            <person name="Fistarol G.O."/>
            <person name="Salomon P.S."/>
            <person name="Sawabe T."/>
            <person name="Mino S."/>
            <person name="Hosokawa M."/>
            <person name="Miyashita H."/>
            <person name="Maruyama F."/>
            <person name="van Verk M.C."/>
            <person name="Dutilh B.E."/>
            <person name="Thompson C.C."/>
            <person name="Thompson F.L."/>
        </authorList>
    </citation>
    <scope>NUCLEOTIDE SEQUENCE [LARGE SCALE GENOMIC DNA]</scope>
    <source>
        <strain evidence="14 15">CCMR0081</strain>
    </source>
</reference>
<dbReference type="Proteomes" id="UP000481033">
    <property type="component" value="Unassembled WGS sequence"/>
</dbReference>
<dbReference type="Pfam" id="PF22673">
    <property type="entry name" value="MCP-like_PDC_1"/>
    <property type="match status" value="1"/>
</dbReference>
<evidence type="ECO:0000256" key="6">
    <source>
        <dbReference type="ARBA" id="ARBA00022679"/>
    </source>
</evidence>
<keyword evidence="12" id="KW-0812">Transmembrane</keyword>
<dbReference type="Gene3D" id="1.10.8.500">
    <property type="entry name" value="HAMP domain in histidine kinase"/>
    <property type="match status" value="1"/>
</dbReference>
<evidence type="ECO:0000256" key="7">
    <source>
        <dbReference type="ARBA" id="ARBA00022741"/>
    </source>
</evidence>
<dbReference type="Gene3D" id="3.30.450.20">
    <property type="entry name" value="PAS domain"/>
    <property type="match status" value="2"/>
</dbReference>
<evidence type="ECO:0000256" key="4">
    <source>
        <dbReference type="ARBA" id="ARBA00022475"/>
    </source>
</evidence>
<evidence type="ECO:0000313" key="15">
    <source>
        <dbReference type="Proteomes" id="UP000481033"/>
    </source>
</evidence>
<dbReference type="Pfam" id="PF00672">
    <property type="entry name" value="HAMP"/>
    <property type="match status" value="1"/>
</dbReference>
<protein>
    <recommendedName>
        <fullName evidence="3">histidine kinase</fullName>
        <ecNumber evidence="3">2.7.13.3</ecNumber>
    </recommendedName>
</protein>
<dbReference type="AlphaFoldDB" id="A0A6M0RGC4"/>
<comment type="caution">
    <text evidence="14">The sequence shown here is derived from an EMBL/GenBank/DDBJ whole genome shotgun (WGS) entry which is preliminary data.</text>
</comment>
<feature type="transmembrane region" description="Helical" evidence="12">
    <location>
        <begin position="391"/>
        <end position="413"/>
    </location>
</feature>
<dbReference type="PROSITE" id="PS50885">
    <property type="entry name" value="HAMP"/>
    <property type="match status" value="1"/>
</dbReference>
<comment type="catalytic activity">
    <reaction evidence="1">
        <text>ATP + protein L-histidine = ADP + protein N-phospho-L-histidine.</text>
        <dbReference type="EC" id="2.7.13.3"/>
    </reaction>
</comment>
<keyword evidence="7" id="KW-0547">Nucleotide-binding</keyword>
<evidence type="ECO:0000256" key="10">
    <source>
        <dbReference type="ARBA" id="ARBA00023012"/>
    </source>
</evidence>
<sequence>MESANYVDAVATTGMLVGDSWLDSKPLTLAITPMTAKFKSSLATGITTGVNATKQLVSIRWSLPLCVVTPLVSGILLTSGLAFRNGQKAVDELVGKISTEVAANIEKQVDSYLTKPSLIASVIETEVASGNLNIQDTRQLGQTLWTFTQSDELTNNLFYGNELGEFVYSERQDDSTRMDFVDKTTNFQRIAYEVDTKANPTTQLTVFDYDPRVRTWYKEAAFNKEPVWSQVYIANSRADLTLTRATPIFDQNGQLQGVFGIDVYLFELSDFLKNLFVSPNGKAFIIEPSGDLIAISANEKPFIVQGDKKLRLAANNSQNELVRETVNHLLENIDDLNQMKKQYSFRFDLDGQTQHAHIYHLKDLGVDWIIGVTIPQDDYMAKIRETAQHTLLIGIGITVIASLLALTAALHIIRPINKLNQAADEIKRNRFNPRTLAHVISRPDEFSKLAKLFNDMATVVMSRQQSLSEQVKLLKTEIDQHGNAGDDRQRLETLLRHAQQVRQAYRNR</sequence>
<keyword evidence="11 12" id="KW-0472">Membrane</keyword>
<dbReference type="PANTHER" id="PTHR45528:SF1">
    <property type="entry name" value="SENSOR HISTIDINE KINASE CPXA"/>
    <property type="match status" value="1"/>
</dbReference>
<dbReference type="GO" id="GO:0000155">
    <property type="term" value="F:phosphorelay sensor kinase activity"/>
    <property type="evidence" value="ECO:0007669"/>
    <property type="project" value="TreeGrafter"/>
</dbReference>
<dbReference type="PANTHER" id="PTHR45528">
    <property type="entry name" value="SENSOR HISTIDINE KINASE CPXA"/>
    <property type="match status" value="1"/>
</dbReference>
<keyword evidence="15" id="KW-1185">Reference proteome</keyword>
<comment type="subcellular location">
    <subcellularLocation>
        <location evidence="2">Cell membrane</location>
        <topology evidence="2">Multi-pass membrane protein</topology>
    </subcellularLocation>
</comment>
<dbReference type="GO" id="GO:0005886">
    <property type="term" value="C:plasma membrane"/>
    <property type="evidence" value="ECO:0007669"/>
    <property type="project" value="UniProtKB-SubCell"/>
</dbReference>
<evidence type="ECO:0000256" key="3">
    <source>
        <dbReference type="ARBA" id="ARBA00012438"/>
    </source>
</evidence>
<proteinExistence type="predicted"/>
<dbReference type="SUPFAM" id="SSF103190">
    <property type="entry name" value="Sensory domain-like"/>
    <property type="match status" value="1"/>
</dbReference>
<evidence type="ECO:0000256" key="9">
    <source>
        <dbReference type="ARBA" id="ARBA00022840"/>
    </source>
</evidence>
<dbReference type="EMBL" id="QXHD01000004">
    <property type="protein sequence ID" value="NEZ55296.1"/>
    <property type="molecule type" value="Genomic_DNA"/>
</dbReference>
<keyword evidence="4" id="KW-1003">Cell membrane</keyword>
<dbReference type="GO" id="GO:0005524">
    <property type="term" value="F:ATP binding"/>
    <property type="evidence" value="ECO:0007669"/>
    <property type="project" value="UniProtKB-KW"/>
</dbReference>
<evidence type="ECO:0000256" key="5">
    <source>
        <dbReference type="ARBA" id="ARBA00022553"/>
    </source>
</evidence>
<keyword evidence="10" id="KW-0902">Two-component regulatory system</keyword>
<evidence type="ECO:0000313" key="14">
    <source>
        <dbReference type="EMBL" id="NEZ55296.1"/>
    </source>
</evidence>
<evidence type="ECO:0000256" key="12">
    <source>
        <dbReference type="SAM" id="Phobius"/>
    </source>
</evidence>
<dbReference type="SUPFAM" id="SSF158472">
    <property type="entry name" value="HAMP domain-like"/>
    <property type="match status" value="1"/>
</dbReference>
<name>A0A6M0RGC4_9CYAN</name>